<feature type="modified residue" description="N6-(pyridoxal phosphate)lysine" evidence="12">
    <location>
        <position position="44"/>
    </location>
</feature>
<dbReference type="NCBIfam" id="TIGR01139">
    <property type="entry name" value="cysK"/>
    <property type="match status" value="1"/>
</dbReference>
<dbReference type="InterPro" id="IPR005859">
    <property type="entry name" value="CysK"/>
</dbReference>
<gene>
    <name evidence="15" type="primary">cysK</name>
    <name evidence="15" type="ORF">SPIROBIBN47_100037</name>
</gene>
<evidence type="ECO:0000256" key="8">
    <source>
        <dbReference type="ARBA" id="ARBA00022898"/>
    </source>
</evidence>
<evidence type="ECO:0000256" key="2">
    <source>
        <dbReference type="ARBA" id="ARBA00004962"/>
    </source>
</evidence>
<comment type="pathway">
    <text evidence="2">Amino-acid biosynthesis; L-cysteine biosynthesis; L-cysteine from L-serine: step 2/2.</text>
</comment>
<evidence type="ECO:0000256" key="4">
    <source>
        <dbReference type="ARBA" id="ARBA00012681"/>
    </source>
</evidence>
<keyword evidence="8 11" id="KW-0663">Pyridoxal phosphate</keyword>
<organism evidence="15">
    <name type="scientific">uncultured spirochete</name>
    <dbReference type="NCBI Taxonomy" id="156406"/>
    <lineage>
        <taxon>Bacteria</taxon>
        <taxon>Pseudomonadati</taxon>
        <taxon>Spirochaetota</taxon>
        <taxon>Spirochaetia</taxon>
        <taxon>Spirochaetales</taxon>
        <taxon>environmental samples</taxon>
    </lineage>
</organism>
<dbReference type="EMBL" id="FWDM01000002">
    <property type="protein sequence ID" value="SLM09807.1"/>
    <property type="molecule type" value="Genomic_DNA"/>
</dbReference>
<keyword evidence="15" id="KW-0378">Hydrolase</keyword>
<dbReference type="FunFam" id="3.40.50.1100:FF:000002">
    <property type="entry name" value="Cysteine synthase"/>
    <property type="match status" value="1"/>
</dbReference>
<protein>
    <recommendedName>
        <fullName evidence="5 13">Cysteine synthase</fullName>
        <ecNumber evidence="4 13">2.5.1.47</ecNumber>
    </recommendedName>
</protein>
<comment type="similarity">
    <text evidence="3 13">Belongs to the cysteine synthase/cystathionine beta-synthase family.</text>
</comment>
<feature type="binding site" evidence="11">
    <location>
        <begin position="179"/>
        <end position="183"/>
    </location>
    <ligand>
        <name>pyridoxal 5'-phosphate</name>
        <dbReference type="ChEBI" id="CHEBI:597326"/>
    </ligand>
</feature>
<sequence length="312" mass="32877">MRIYNSILDLIGNTPMVYLNKLAASLLARIAVKLEFQNPGHSVKDRAALSMILEAERTGLLQPGMTIVEPTSGNTGISLAMIAAARGYRCIIVMPESMSLERRTIMKAYGAELLLTPKSKGMAGAIEEARALLSKDPAHYFMPMQFENPANPQAHRLGTAQEILSDTEGQVDIFVAGVGTGGTLTGVGEALKTQKPSVRIVAVEPSASPVLSGGKAGPHGIQGIGAGFVPSILNTKIYDEIIAISDVDAYAMARRAAKEEGLLVGISSGAVIHAAVQLASRPENKGKLIVAIAASSGERYLSTPLFADLQDK</sequence>
<evidence type="ECO:0000256" key="5">
    <source>
        <dbReference type="ARBA" id="ARBA00019371"/>
    </source>
</evidence>
<dbReference type="PANTHER" id="PTHR10314">
    <property type="entry name" value="CYSTATHIONINE BETA-SYNTHASE"/>
    <property type="match status" value="1"/>
</dbReference>
<dbReference type="AlphaFoldDB" id="A0A3P3XF25"/>
<name>A0A3P3XF25_9SPIR</name>
<accession>A0A3P3XF25</accession>
<dbReference type="CDD" id="cd01561">
    <property type="entry name" value="CBS_like"/>
    <property type="match status" value="1"/>
</dbReference>
<feature type="domain" description="Tryptophan synthase beta chain-like PALP" evidence="14">
    <location>
        <begin position="8"/>
        <end position="292"/>
    </location>
</feature>
<reference evidence="15" key="1">
    <citation type="submission" date="2017-02" db="EMBL/GenBank/DDBJ databases">
        <authorList>
            <person name="Regsiter A."/>
            <person name="William W."/>
        </authorList>
    </citation>
    <scope>NUCLEOTIDE SEQUENCE</scope>
    <source>
        <strain evidence="15">Bib</strain>
    </source>
</reference>
<dbReference type="Pfam" id="PF00291">
    <property type="entry name" value="PALP"/>
    <property type="match status" value="1"/>
</dbReference>
<dbReference type="InterPro" id="IPR036052">
    <property type="entry name" value="TrpB-like_PALP_sf"/>
</dbReference>
<dbReference type="InterPro" id="IPR001926">
    <property type="entry name" value="TrpB-like_PALP"/>
</dbReference>
<evidence type="ECO:0000256" key="3">
    <source>
        <dbReference type="ARBA" id="ARBA00007103"/>
    </source>
</evidence>
<dbReference type="InterPro" id="IPR005856">
    <property type="entry name" value="Cys_synth"/>
</dbReference>
<evidence type="ECO:0000256" key="10">
    <source>
        <dbReference type="ARBA" id="ARBA00047931"/>
    </source>
</evidence>
<evidence type="ECO:0000313" key="15">
    <source>
        <dbReference type="EMBL" id="SLM09807.1"/>
    </source>
</evidence>
<dbReference type="GO" id="GO:0016846">
    <property type="term" value="F:carbon-sulfur lyase activity"/>
    <property type="evidence" value="ECO:0007669"/>
    <property type="project" value="UniProtKB-ARBA"/>
</dbReference>
<dbReference type="EC" id="2.5.1.47" evidence="4 13"/>
<evidence type="ECO:0000256" key="12">
    <source>
        <dbReference type="PIRSR" id="PIRSR605856-51"/>
    </source>
</evidence>
<evidence type="ECO:0000256" key="13">
    <source>
        <dbReference type="RuleBase" id="RU003985"/>
    </source>
</evidence>
<dbReference type="FunFam" id="3.40.50.1100:FF:000006">
    <property type="entry name" value="Cysteine synthase"/>
    <property type="match status" value="1"/>
</dbReference>
<proteinExistence type="inferred from homology"/>
<dbReference type="NCBIfam" id="TIGR01136">
    <property type="entry name" value="cysKM"/>
    <property type="match status" value="1"/>
</dbReference>
<dbReference type="GO" id="GO:0004124">
    <property type="term" value="F:cysteine synthase activity"/>
    <property type="evidence" value="ECO:0007669"/>
    <property type="project" value="UniProtKB-UniRule"/>
</dbReference>
<evidence type="ECO:0000256" key="7">
    <source>
        <dbReference type="ARBA" id="ARBA00022679"/>
    </source>
</evidence>
<keyword evidence="6 13" id="KW-0028">Amino-acid biosynthesis</keyword>
<feature type="binding site" evidence="11">
    <location>
        <position position="267"/>
    </location>
    <ligand>
        <name>pyridoxal 5'-phosphate</name>
        <dbReference type="ChEBI" id="CHEBI:597326"/>
    </ligand>
</feature>
<evidence type="ECO:0000256" key="1">
    <source>
        <dbReference type="ARBA" id="ARBA00001933"/>
    </source>
</evidence>
<keyword evidence="7 13" id="KW-0808">Transferase</keyword>
<evidence type="ECO:0000259" key="14">
    <source>
        <dbReference type="Pfam" id="PF00291"/>
    </source>
</evidence>
<evidence type="ECO:0000256" key="6">
    <source>
        <dbReference type="ARBA" id="ARBA00022605"/>
    </source>
</evidence>
<feature type="binding site" evidence="11">
    <location>
        <position position="74"/>
    </location>
    <ligand>
        <name>pyridoxal 5'-phosphate</name>
        <dbReference type="ChEBI" id="CHEBI:597326"/>
    </ligand>
</feature>
<dbReference type="InterPro" id="IPR050214">
    <property type="entry name" value="Cys_Synth/Cystath_Beta-Synth"/>
</dbReference>
<comment type="cofactor">
    <cofactor evidence="1 11 13">
        <name>pyridoxal 5'-phosphate</name>
        <dbReference type="ChEBI" id="CHEBI:597326"/>
    </cofactor>
</comment>
<dbReference type="GO" id="GO:0016787">
    <property type="term" value="F:hydrolase activity"/>
    <property type="evidence" value="ECO:0007669"/>
    <property type="project" value="UniProtKB-KW"/>
</dbReference>
<dbReference type="PROSITE" id="PS00901">
    <property type="entry name" value="CYS_SYNTHASE"/>
    <property type="match status" value="1"/>
</dbReference>
<evidence type="ECO:0000256" key="11">
    <source>
        <dbReference type="PIRSR" id="PIRSR605856-50"/>
    </source>
</evidence>
<dbReference type="SUPFAM" id="SSF53686">
    <property type="entry name" value="Tryptophan synthase beta subunit-like PLP-dependent enzymes"/>
    <property type="match status" value="1"/>
</dbReference>
<dbReference type="Gene3D" id="3.40.50.1100">
    <property type="match status" value="2"/>
</dbReference>
<dbReference type="GO" id="GO:0006535">
    <property type="term" value="P:cysteine biosynthetic process from serine"/>
    <property type="evidence" value="ECO:0007669"/>
    <property type="project" value="UniProtKB-UniRule"/>
</dbReference>
<keyword evidence="9 13" id="KW-0198">Cysteine biosynthesis</keyword>
<comment type="catalytic activity">
    <reaction evidence="10 13">
        <text>O-acetyl-L-serine + hydrogen sulfide = L-cysteine + acetate</text>
        <dbReference type="Rhea" id="RHEA:14829"/>
        <dbReference type="ChEBI" id="CHEBI:29919"/>
        <dbReference type="ChEBI" id="CHEBI:30089"/>
        <dbReference type="ChEBI" id="CHEBI:35235"/>
        <dbReference type="ChEBI" id="CHEBI:58340"/>
        <dbReference type="EC" id="2.5.1.47"/>
    </reaction>
</comment>
<evidence type="ECO:0000256" key="9">
    <source>
        <dbReference type="ARBA" id="ARBA00023192"/>
    </source>
</evidence>
<dbReference type="InterPro" id="IPR001216">
    <property type="entry name" value="P-phosphate_BS"/>
</dbReference>